<feature type="compositionally biased region" description="Low complexity" evidence="1">
    <location>
        <begin position="440"/>
        <end position="451"/>
    </location>
</feature>
<dbReference type="InterPro" id="IPR044876">
    <property type="entry name" value="HRDC_dom_sf"/>
</dbReference>
<feature type="compositionally biased region" description="Low complexity" evidence="1">
    <location>
        <begin position="356"/>
        <end position="375"/>
    </location>
</feature>
<organism evidence="3 4">
    <name type="scientific">Deinococcus lacus</name>
    <dbReference type="NCBI Taxonomy" id="392561"/>
    <lineage>
        <taxon>Bacteria</taxon>
        <taxon>Thermotogati</taxon>
        <taxon>Deinococcota</taxon>
        <taxon>Deinococci</taxon>
        <taxon>Deinococcales</taxon>
        <taxon>Deinococcaceae</taxon>
        <taxon>Deinococcus</taxon>
    </lineage>
</organism>
<evidence type="ECO:0000256" key="1">
    <source>
        <dbReference type="SAM" id="MobiDB-lite"/>
    </source>
</evidence>
<dbReference type="Proteomes" id="UP001596297">
    <property type="component" value="Unassembled WGS sequence"/>
</dbReference>
<dbReference type="EMBL" id="JBHSWD010000001">
    <property type="protein sequence ID" value="MFC6592215.1"/>
    <property type="molecule type" value="Genomic_DNA"/>
</dbReference>
<keyword evidence="4" id="KW-1185">Reference proteome</keyword>
<feature type="region of interest" description="Disordered" evidence="1">
    <location>
        <begin position="265"/>
        <end position="457"/>
    </location>
</feature>
<dbReference type="SUPFAM" id="SSF47819">
    <property type="entry name" value="HRDC-like"/>
    <property type="match status" value="1"/>
</dbReference>
<feature type="compositionally biased region" description="Basic and acidic residues" evidence="1">
    <location>
        <begin position="295"/>
        <end position="340"/>
    </location>
</feature>
<gene>
    <name evidence="3" type="ORF">ACFP81_09535</name>
</gene>
<comment type="caution">
    <text evidence="3">The sequence shown here is derived from an EMBL/GenBank/DDBJ whole genome shotgun (WGS) entry which is preliminary data.</text>
</comment>
<dbReference type="SUPFAM" id="SSF53383">
    <property type="entry name" value="PLP-dependent transferases"/>
    <property type="match status" value="1"/>
</dbReference>
<sequence>MTRTSSHPAPASSTPDARLVRIHAQRGNPHARLAQALAALEGADWGLTLAGERALAAQLAALLGSGVLRIDPSLGLSRSLLAERGLAAAGLEGDWQGARAVWLTEPSPEALSRAQRAGAKVIVDGTLAPGGDWLNQGADFVTYSHAATLTGFGDTELALLFGRGDAPAPAAPAPSDLSVSLALRDVATLPLRLARAAQTTAELARLLGGGALPFGPTALLLPPDAAPTTDAPLGGVLAAARAVGSGVVLTPGLQSPETALALLRAEPGNGESETRSSPRREETASTRPEQAARPAPKEAAETPVARPERPNREERGGRDSGRRRDLRPTGRAGDRPDRPLRPQLSRPAPDMIWHPAAKLAAQQAAEQAADVGVAPDPVPPRQSHSPKPLSGWPLKRRRRSNRCRPPQAAPSQPEPLAAAKPAEEGQPQAASPAAPPIAPLSPDLPLSPSDAETSDLTADLTSEQAAIFARLREWRNAEAARQEVSRFIVASNATLAEIARRVPYTLADLREVRGMGPARIEKYGDAILKLVRS</sequence>
<feature type="compositionally biased region" description="Low complexity" evidence="1">
    <location>
        <begin position="414"/>
        <end position="432"/>
    </location>
</feature>
<dbReference type="SMART" id="SM00341">
    <property type="entry name" value="HRDC"/>
    <property type="match status" value="1"/>
</dbReference>
<dbReference type="InterPro" id="IPR015424">
    <property type="entry name" value="PyrdxlP-dep_Trfase"/>
</dbReference>
<proteinExistence type="predicted"/>
<dbReference type="InterPro" id="IPR002121">
    <property type="entry name" value="HRDC_dom"/>
</dbReference>
<evidence type="ECO:0000313" key="4">
    <source>
        <dbReference type="Proteomes" id="UP001596297"/>
    </source>
</evidence>
<dbReference type="RefSeq" id="WP_380083222.1">
    <property type="nucleotide sequence ID" value="NZ_JBHSWD010000001.1"/>
</dbReference>
<evidence type="ECO:0000313" key="3">
    <source>
        <dbReference type="EMBL" id="MFC6592215.1"/>
    </source>
</evidence>
<dbReference type="PROSITE" id="PS50967">
    <property type="entry name" value="HRDC"/>
    <property type="match status" value="1"/>
</dbReference>
<dbReference type="InterPro" id="IPR010997">
    <property type="entry name" value="HRDC-like_sf"/>
</dbReference>
<feature type="compositionally biased region" description="Basic and acidic residues" evidence="1">
    <location>
        <begin position="272"/>
        <end position="284"/>
    </location>
</feature>
<dbReference type="Gene3D" id="1.10.150.80">
    <property type="entry name" value="HRDC domain"/>
    <property type="match status" value="1"/>
</dbReference>
<protein>
    <submittedName>
        <fullName evidence="3">HRDC domain-containing protein</fullName>
    </submittedName>
</protein>
<accession>A0ABW1YD17</accession>
<feature type="domain" description="HRDC" evidence="2">
    <location>
        <begin position="461"/>
        <end position="533"/>
    </location>
</feature>
<name>A0ABW1YD17_9DEIO</name>
<evidence type="ECO:0000259" key="2">
    <source>
        <dbReference type="PROSITE" id="PS50967"/>
    </source>
</evidence>
<dbReference type="Pfam" id="PF00570">
    <property type="entry name" value="HRDC"/>
    <property type="match status" value="1"/>
</dbReference>
<reference evidence="4" key="1">
    <citation type="journal article" date="2019" name="Int. J. Syst. Evol. Microbiol.">
        <title>The Global Catalogue of Microorganisms (GCM) 10K type strain sequencing project: providing services to taxonomists for standard genome sequencing and annotation.</title>
        <authorList>
            <consortium name="The Broad Institute Genomics Platform"/>
            <consortium name="The Broad Institute Genome Sequencing Center for Infectious Disease"/>
            <person name="Wu L."/>
            <person name="Ma J."/>
        </authorList>
    </citation>
    <scope>NUCLEOTIDE SEQUENCE [LARGE SCALE GENOMIC DNA]</scope>
    <source>
        <strain evidence="4">CGMCC 1.15772</strain>
    </source>
</reference>